<gene>
    <name evidence="2" type="ORF">SDC9_40478</name>
</gene>
<feature type="compositionally biased region" description="Basic and acidic residues" evidence="1">
    <location>
        <begin position="435"/>
        <end position="456"/>
    </location>
</feature>
<dbReference type="EMBL" id="VSSQ01000424">
    <property type="protein sequence ID" value="MPL94325.1"/>
    <property type="molecule type" value="Genomic_DNA"/>
</dbReference>
<proteinExistence type="predicted"/>
<feature type="compositionally biased region" description="Basic and acidic residues" evidence="1">
    <location>
        <begin position="260"/>
        <end position="293"/>
    </location>
</feature>
<feature type="compositionally biased region" description="Basic residues" evidence="1">
    <location>
        <begin position="477"/>
        <end position="495"/>
    </location>
</feature>
<feature type="compositionally biased region" description="Basic and acidic residues" evidence="1">
    <location>
        <begin position="300"/>
        <end position="313"/>
    </location>
</feature>
<feature type="compositionally biased region" description="Basic and acidic residues" evidence="1">
    <location>
        <begin position="204"/>
        <end position="217"/>
    </location>
</feature>
<sequence length="495" mass="53892">MGTLLVYLCPDCLFPLVFPADSPFRLCFPTHGRLPESQIPQEKRKGREKNDDKGGEDIQGEEGRDPPHNVRIGAPEDGHGGEDVAPEGRRDRPDGRLHGYQDADEDRVDAELHGDGVENGGEDHDHHDGVNEHAPDEVGRGDDQKEPDHGRVFPQQGGQNHLGDPGVADEPREGGSRRHENKYHRRDDARGKGDAVQVFPADMPVHENFHGHGVEDRHRRRLGGAELARVDAPEDDKGEADGNDGFFEGLHTFGKGNLRCADDVHCPGREAAVQRKEKENQQPGPDSRDEEFAHGAAGDHAVDDHGDTRRDEQGDAGGVDDEGDGEGIVVPVTEKVGAHGAPDGHHRGLGGPGDGAEEGACRRGGHGEASPGVAEEGHDEVDEPPGHLSGRDNVGGEDEHGYRHEGEGAYPDQHLLHQVHGVEQGKVHRRHDHRRQSQGDDHGKAEDEEKAHDPYHKKQHVSSPPSSRPSLPGRAVHPSHSRKPRRRRSSGCGKR</sequence>
<feature type="region of interest" description="Disordered" evidence="1">
    <location>
        <begin position="32"/>
        <end position="495"/>
    </location>
</feature>
<organism evidence="2">
    <name type="scientific">bioreactor metagenome</name>
    <dbReference type="NCBI Taxonomy" id="1076179"/>
    <lineage>
        <taxon>unclassified sequences</taxon>
        <taxon>metagenomes</taxon>
        <taxon>ecological metagenomes</taxon>
    </lineage>
</organism>
<feature type="compositionally biased region" description="Low complexity" evidence="1">
    <location>
        <begin position="462"/>
        <end position="472"/>
    </location>
</feature>
<evidence type="ECO:0000256" key="1">
    <source>
        <dbReference type="SAM" id="MobiDB-lite"/>
    </source>
</evidence>
<reference evidence="2" key="1">
    <citation type="submission" date="2019-08" db="EMBL/GenBank/DDBJ databases">
        <authorList>
            <person name="Kucharzyk K."/>
            <person name="Murdoch R.W."/>
            <person name="Higgins S."/>
            <person name="Loffler F."/>
        </authorList>
    </citation>
    <scope>NUCLEOTIDE SEQUENCE</scope>
</reference>
<accession>A0A644VSE0</accession>
<evidence type="ECO:0000313" key="2">
    <source>
        <dbReference type="EMBL" id="MPL94325.1"/>
    </source>
</evidence>
<feature type="compositionally biased region" description="Acidic residues" evidence="1">
    <location>
        <begin position="233"/>
        <end position="242"/>
    </location>
</feature>
<name>A0A644VSE0_9ZZZZ</name>
<feature type="compositionally biased region" description="Basic and acidic residues" evidence="1">
    <location>
        <begin position="41"/>
        <end position="101"/>
    </location>
</feature>
<dbReference type="AlphaFoldDB" id="A0A644VSE0"/>
<feature type="compositionally biased region" description="Basic and acidic residues" evidence="1">
    <location>
        <begin position="397"/>
        <end position="407"/>
    </location>
</feature>
<feature type="compositionally biased region" description="Basic and acidic residues" evidence="1">
    <location>
        <begin position="169"/>
        <end position="178"/>
    </location>
</feature>
<comment type="caution">
    <text evidence="2">The sequence shown here is derived from an EMBL/GenBank/DDBJ whole genome shotgun (WGS) entry which is preliminary data.</text>
</comment>
<protein>
    <submittedName>
        <fullName evidence="2">Uncharacterized protein</fullName>
    </submittedName>
</protein>
<feature type="compositionally biased region" description="Basic and acidic residues" evidence="1">
    <location>
        <begin position="109"/>
        <end position="151"/>
    </location>
</feature>